<evidence type="ECO:0000313" key="2">
    <source>
        <dbReference type="Proteomes" id="UP000003692"/>
    </source>
</evidence>
<proteinExistence type="predicted"/>
<name>D4F9M3_EDWTA</name>
<evidence type="ECO:0000313" key="1">
    <source>
        <dbReference type="EMBL" id="EFE21552.1"/>
    </source>
</evidence>
<comment type="caution">
    <text evidence="1">The sequence shown here is derived from an EMBL/GenBank/DDBJ whole genome shotgun (WGS) entry which is preliminary data.</text>
</comment>
<dbReference type="Proteomes" id="UP000003692">
    <property type="component" value="Unassembled WGS sequence"/>
</dbReference>
<dbReference type="EMBL" id="ADGK01000277">
    <property type="protein sequence ID" value="EFE21552.1"/>
    <property type="molecule type" value="Genomic_DNA"/>
</dbReference>
<dbReference type="HOGENOM" id="CLU_3269281_0_0_6"/>
<protein>
    <submittedName>
        <fullName evidence="1">Uncharacterized protein</fullName>
    </submittedName>
</protein>
<organism evidence="1 2">
    <name type="scientific">Edwardsiella tarda ATCC 23685</name>
    <dbReference type="NCBI Taxonomy" id="500638"/>
    <lineage>
        <taxon>Bacteria</taxon>
        <taxon>Pseudomonadati</taxon>
        <taxon>Pseudomonadota</taxon>
        <taxon>Gammaproteobacteria</taxon>
        <taxon>Enterobacterales</taxon>
        <taxon>Hafniaceae</taxon>
        <taxon>Edwardsiella</taxon>
    </lineage>
</organism>
<reference evidence="1 2" key="1">
    <citation type="submission" date="2010-02" db="EMBL/GenBank/DDBJ databases">
        <authorList>
            <person name="Weinstock G."/>
            <person name="Sodergren E."/>
            <person name="Clifton S."/>
            <person name="Fulton L."/>
            <person name="Fulton B."/>
            <person name="Courtney L."/>
            <person name="Fronick C."/>
            <person name="Harrison M."/>
            <person name="Strong C."/>
            <person name="Farmer C."/>
            <person name="Delahaunty K."/>
            <person name="Markovic C."/>
            <person name="Hall O."/>
            <person name="Minx P."/>
            <person name="Tomlinson C."/>
            <person name="Mitreva M."/>
            <person name="Nelson J."/>
            <person name="Hou S."/>
            <person name="Wollam A."/>
            <person name="Pepin K.H."/>
            <person name="Johnson M."/>
            <person name="Bhonagiri V."/>
            <person name="Zhang X."/>
            <person name="Suruliraj S."/>
            <person name="Warren W."/>
            <person name="Chinwalla A."/>
            <person name="Mardis E.R."/>
            <person name="Wilson R.K."/>
        </authorList>
    </citation>
    <scope>NUCLEOTIDE SEQUENCE [LARGE SCALE GENOMIC DNA]</scope>
    <source>
        <strain evidence="1 2">ATCC 23685</strain>
    </source>
</reference>
<accession>D4F9M3</accession>
<gene>
    <name evidence="1" type="ORF">EDWATA_03482</name>
</gene>
<sequence>MRYYCSLTASLPRGDAVRGERECSLTQSALQWYRPGGKTGL</sequence>
<dbReference type="AlphaFoldDB" id="D4F9M3"/>